<dbReference type="Gene3D" id="2.20.28.290">
    <property type="match status" value="1"/>
</dbReference>
<keyword evidence="7 9" id="KW-0030">Aminoacyl-tRNA synthetase</keyword>
<dbReference type="Pfam" id="PF08264">
    <property type="entry name" value="Anticodon_1"/>
    <property type="match status" value="1"/>
</dbReference>
<dbReference type="SUPFAM" id="SSF52374">
    <property type="entry name" value="Nucleotidylyl transferase"/>
    <property type="match status" value="1"/>
</dbReference>
<evidence type="ECO:0000256" key="11">
    <source>
        <dbReference type="SAM" id="MobiDB-lite"/>
    </source>
</evidence>
<dbReference type="FunFam" id="3.90.740.10:FF:000012">
    <property type="entry name" value="Leucine--tRNA ligase"/>
    <property type="match status" value="1"/>
</dbReference>
<dbReference type="STRING" id="93220.A6P55_08295"/>
<dbReference type="GO" id="GO:0005524">
    <property type="term" value="F:ATP binding"/>
    <property type="evidence" value="ECO:0007669"/>
    <property type="project" value="UniProtKB-UniRule"/>
</dbReference>
<feature type="domain" description="Aminoacyl-tRNA synthetase class Ia" evidence="12">
    <location>
        <begin position="443"/>
        <end position="598"/>
    </location>
</feature>
<dbReference type="Pfam" id="PF00133">
    <property type="entry name" value="tRNA-synt_1"/>
    <property type="match status" value="2"/>
</dbReference>
<feature type="domain" description="Leucyl-tRNA synthetase editing" evidence="15">
    <location>
        <begin position="243"/>
        <end position="429"/>
    </location>
</feature>
<dbReference type="InterPro" id="IPR025709">
    <property type="entry name" value="Leu_tRNA-synth_edit"/>
</dbReference>
<dbReference type="Pfam" id="PF09334">
    <property type="entry name" value="tRNA-synt_1g"/>
    <property type="match status" value="1"/>
</dbReference>
<dbReference type="SUPFAM" id="SSF47323">
    <property type="entry name" value="Anticodon-binding domain of a subclass of class I aminoacyl-tRNA synthetases"/>
    <property type="match status" value="1"/>
</dbReference>
<name>A0A378YN48_9BURK</name>
<dbReference type="FunFam" id="1.10.730.10:FF:000002">
    <property type="entry name" value="Leucine--tRNA ligase"/>
    <property type="match status" value="1"/>
</dbReference>
<dbReference type="InterPro" id="IPR014729">
    <property type="entry name" value="Rossmann-like_a/b/a_fold"/>
</dbReference>
<dbReference type="EC" id="6.1.1.4" evidence="9"/>
<organism evidence="16 17">
    <name type="scientific">Pandoraea pnomenusa</name>
    <dbReference type="NCBI Taxonomy" id="93220"/>
    <lineage>
        <taxon>Bacteria</taxon>
        <taxon>Pseudomonadati</taxon>
        <taxon>Pseudomonadota</taxon>
        <taxon>Betaproteobacteria</taxon>
        <taxon>Burkholderiales</taxon>
        <taxon>Burkholderiaceae</taxon>
        <taxon>Pandoraea</taxon>
    </lineage>
</organism>
<dbReference type="FunFam" id="3.40.50.620:FF:000003">
    <property type="entry name" value="Leucine--tRNA ligase"/>
    <property type="match status" value="1"/>
</dbReference>
<dbReference type="InterPro" id="IPR002302">
    <property type="entry name" value="Leu-tRNA-ligase"/>
</dbReference>
<accession>A0A378YN48</accession>
<evidence type="ECO:0000256" key="9">
    <source>
        <dbReference type="HAMAP-Rule" id="MF_00049"/>
    </source>
</evidence>
<dbReference type="InterPro" id="IPR009080">
    <property type="entry name" value="tRNAsynth_Ia_anticodon-bd"/>
</dbReference>
<dbReference type="AlphaFoldDB" id="A0A378YN48"/>
<dbReference type="PROSITE" id="PS00178">
    <property type="entry name" value="AA_TRNA_LIGASE_I"/>
    <property type="match status" value="1"/>
</dbReference>
<dbReference type="GO" id="GO:0006429">
    <property type="term" value="P:leucyl-tRNA aminoacylation"/>
    <property type="evidence" value="ECO:0007669"/>
    <property type="project" value="UniProtKB-UniRule"/>
</dbReference>
<keyword evidence="2 9" id="KW-0963">Cytoplasm</keyword>
<dbReference type="InterPro" id="IPR001412">
    <property type="entry name" value="aa-tRNA-synth_I_CS"/>
</dbReference>
<dbReference type="Gene3D" id="3.10.20.590">
    <property type="match status" value="1"/>
</dbReference>
<dbReference type="CDD" id="cd07958">
    <property type="entry name" value="Anticodon_Ia_Leu_BEm"/>
    <property type="match status" value="1"/>
</dbReference>
<proteinExistence type="inferred from homology"/>
<feature type="domain" description="Aminoacyl-tRNA synthetase class Ia" evidence="12">
    <location>
        <begin position="645"/>
        <end position="685"/>
    </location>
</feature>
<evidence type="ECO:0000256" key="3">
    <source>
        <dbReference type="ARBA" id="ARBA00022598"/>
    </source>
</evidence>
<evidence type="ECO:0000313" key="17">
    <source>
        <dbReference type="Proteomes" id="UP000254573"/>
    </source>
</evidence>
<dbReference type="FunFam" id="3.10.20.590:FF:000001">
    <property type="entry name" value="Leucine--tRNA ligase"/>
    <property type="match status" value="1"/>
</dbReference>
<evidence type="ECO:0000259" key="14">
    <source>
        <dbReference type="Pfam" id="PF09334"/>
    </source>
</evidence>
<evidence type="ECO:0000256" key="8">
    <source>
        <dbReference type="ARBA" id="ARBA00047469"/>
    </source>
</evidence>
<dbReference type="PRINTS" id="PR00985">
    <property type="entry name" value="TRNASYNTHLEU"/>
</dbReference>
<dbReference type="InterPro" id="IPR013155">
    <property type="entry name" value="M/V/L/I-tRNA-synth_anticd-bd"/>
</dbReference>
<evidence type="ECO:0000259" key="13">
    <source>
        <dbReference type="Pfam" id="PF08264"/>
    </source>
</evidence>
<comment type="similarity">
    <text evidence="1 9 10">Belongs to the class-I aminoacyl-tRNA synthetase family.</text>
</comment>
<protein>
    <recommendedName>
        <fullName evidence="9">Leucine--tRNA ligase</fullName>
        <ecNumber evidence="9">6.1.1.4</ecNumber>
    </recommendedName>
    <alternativeName>
        <fullName evidence="9">Leucyl-tRNA synthetase</fullName>
        <shortName evidence="9">LeuRS</shortName>
    </alternativeName>
</protein>
<feature type="domain" description="Methionyl/Leucyl tRNA synthetase" evidence="14">
    <location>
        <begin position="61"/>
        <end position="194"/>
    </location>
</feature>
<dbReference type="InterPro" id="IPR002300">
    <property type="entry name" value="aa-tRNA-synth_Ia"/>
</dbReference>
<feature type="short sequence motif" description="'HIGH' region" evidence="9">
    <location>
        <begin position="65"/>
        <end position="75"/>
    </location>
</feature>
<keyword evidence="5 9" id="KW-0067">ATP-binding</keyword>
<dbReference type="Gene3D" id="1.10.730.10">
    <property type="entry name" value="Isoleucyl-tRNA Synthetase, Domain 1"/>
    <property type="match status" value="1"/>
</dbReference>
<dbReference type="Gene3D" id="3.90.740.10">
    <property type="entry name" value="Valyl/Leucyl/Isoleucyl-tRNA synthetase, editing domain"/>
    <property type="match status" value="1"/>
</dbReference>
<dbReference type="HAMAP" id="MF_00049_B">
    <property type="entry name" value="Leu_tRNA_synth_B"/>
    <property type="match status" value="1"/>
</dbReference>
<dbReference type="GO" id="GO:0002161">
    <property type="term" value="F:aminoacyl-tRNA deacylase activity"/>
    <property type="evidence" value="ECO:0007669"/>
    <property type="project" value="InterPro"/>
</dbReference>
<dbReference type="InterPro" id="IPR015413">
    <property type="entry name" value="Methionyl/Leucyl_tRNA_Synth"/>
</dbReference>
<dbReference type="PANTHER" id="PTHR43740:SF2">
    <property type="entry name" value="LEUCINE--TRNA LIGASE, MITOCHONDRIAL"/>
    <property type="match status" value="1"/>
</dbReference>
<dbReference type="Proteomes" id="UP000254573">
    <property type="component" value="Unassembled WGS sequence"/>
</dbReference>
<dbReference type="NCBIfam" id="TIGR00396">
    <property type="entry name" value="leuS_bact"/>
    <property type="match status" value="1"/>
</dbReference>
<feature type="domain" description="Methionyl/Valyl/Leucyl/Isoleucyl-tRNA synthetase anticodon-binding" evidence="13">
    <location>
        <begin position="728"/>
        <end position="850"/>
    </location>
</feature>
<dbReference type="Gene3D" id="3.40.50.620">
    <property type="entry name" value="HUPs"/>
    <property type="match status" value="2"/>
</dbReference>
<comment type="catalytic activity">
    <reaction evidence="8 9">
        <text>tRNA(Leu) + L-leucine + ATP = L-leucyl-tRNA(Leu) + AMP + diphosphate</text>
        <dbReference type="Rhea" id="RHEA:11688"/>
        <dbReference type="Rhea" id="RHEA-COMP:9613"/>
        <dbReference type="Rhea" id="RHEA-COMP:9622"/>
        <dbReference type="ChEBI" id="CHEBI:30616"/>
        <dbReference type="ChEBI" id="CHEBI:33019"/>
        <dbReference type="ChEBI" id="CHEBI:57427"/>
        <dbReference type="ChEBI" id="CHEBI:78442"/>
        <dbReference type="ChEBI" id="CHEBI:78494"/>
        <dbReference type="ChEBI" id="CHEBI:456215"/>
        <dbReference type="EC" id="6.1.1.4"/>
    </reaction>
</comment>
<keyword evidence="4 9" id="KW-0547">Nucleotide-binding</keyword>
<evidence type="ECO:0000256" key="2">
    <source>
        <dbReference type="ARBA" id="ARBA00022490"/>
    </source>
</evidence>
<evidence type="ECO:0000256" key="5">
    <source>
        <dbReference type="ARBA" id="ARBA00022840"/>
    </source>
</evidence>
<feature type="binding site" evidence="9">
    <location>
        <position position="649"/>
    </location>
    <ligand>
        <name>ATP</name>
        <dbReference type="ChEBI" id="CHEBI:30616"/>
    </ligand>
</feature>
<evidence type="ECO:0000313" key="16">
    <source>
        <dbReference type="EMBL" id="SUA77829.1"/>
    </source>
</evidence>
<dbReference type="SUPFAM" id="SSF50677">
    <property type="entry name" value="ValRS/IleRS/LeuRS editing domain"/>
    <property type="match status" value="1"/>
</dbReference>
<gene>
    <name evidence="9 16" type="primary">leuS</name>
    <name evidence="16" type="ORF">NCTC13160_02168</name>
</gene>
<dbReference type="FunFam" id="3.40.50.620:FF:000056">
    <property type="entry name" value="Leucine--tRNA ligase"/>
    <property type="match status" value="1"/>
</dbReference>
<evidence type="ECO:0000256" key="7">
    <source>
        <dbReference type="ARBA" id="ARBA00023146"/>
    </source>
</evidence>
<feature type="region of interest" description="Disordered" evidence="11">
    <location>
        <begin position="1"/>
        <end position="23"/>
    </location>
</feature>
<feature type="short sequence motif" description="'KMSKS' region" evidence="9">
    <location>
        <begin position="646"/>
        <end position="650"/>
    </location>
</feature>
<comment type="subcellular location">
    <subcellularLocation>
        <location evidence="9">Cytoplasm</location>
    </subcellularLocation>
</comment>
<evidence type="ECO:0000256" key="1">
    <source>
        <dbReference type="ARBA" id="ARBA00005594"/>
    </source>
</evidence>
<evidence type="ECO:0000256" key="4">
    <source>
        <dbReference type="ARBA" id="ARBA00022741"/>
    </source>
</evidence>
<dbReference type="PANTHER" id="PTHR43740">
    <property type="entry name" value="LEUCYL-TRNA SYNTHETASE"/>
    <property type="match status" value="1"/>
</dbReference>
<evidence type="ECO:0000259" key="15">
    <source>
        <dbReference type="Pfam" id="PF13603"/>
    </source>
</evidence>
<evidence type="ECO:0000256" key="6">
    <source>
        <dbReference type="ARBA" id="ARBA00022917"/>
    </source>
</evidence>
<dbReference type="GO" id="GO:0004823">
    <property type="term" value="F:leucine-tRNA ligase activity"/>
    <property type="evidence" value="ECO:0007669"/>
    <property type="project" value="UniProtKB-UniRule"/>
</dbReference>
<dbReference type="InterPro" id="IPR009008">
    <property type="entry name" value="Val/Leu/Ile-tRNA-synth_edit"/>
</dbReference>
<evidence type="ECO:0000256" key="10">
    <source>
        <dbReference type="RuleBase" id="RU363035"/>
    </source>
</evidence>
<keyword evidence="6 9" id="KW-0648">Protein biosynthesis</keyword>
<keyword evidence="3 9" id="KW-0436">Ligase</keyword>
<dbReference type="Pfam" id="PF13603">
    <property type="entry name" value="tRNA-synt_1_2"/>
    <property type="match status" value="1"/>
</dbReference>
<sequence>MPRLDRRAPGGSEAEPNPIRRPIMQEKYVPADVEASAQSHWQAIDAYKTTEREDKQKFYCVSMLPYPSGKLHMGHVRNYTINDVMYRQMRMRGYNVLMPMGWDAFGMPAENAAMANGVPPAKWTYDNIEYMKKQMQAMGLAIDWSREVATCKPEYYRWNQWLFLKMLEKGVVYLKTGTVNWDPVDQTVLANEQVIDGRGWRSGALVEKREIPMYYMRITEYADELLGDLDDLGWPERVKVMQQNWIGKSFGVNFGFPYELDGERKLLRVFTTRADTIMGVTFCAVAAEHPLATRLAEGRADLQAFIAECKQGGVAEADIATMEKKGMPTGFFVTHPLTGDKVEVWIGNYVLMGYGEGAVMGVPAHDERDFAFARKYNLPIRQVVAVEGETYSTEAWQAWYGEKDGTLINSGKYDGLGFAAAVDAIAADLKAQGAGDKQVTFRLRDWGISRQRYWGTPIPIIHCESCGAVPVPEKDLPVVLPEDLVPDGTGNPLAKSEAFLKCDCPKCGKPARRETDTMDTFVDSSWYFSRYACPDADTMVDARTDYWMPMDQYIGGIEHAILHLLYSRFWTKVMRDLGLVSFKEPAQNLLTQGMVLNETFYREDATGKKTWFNPLDVQVQFDDKGRPVGATSKADGADVALGGIEKMSKSKNNGVDPQSLIDQYGADTARLFVMFAAPPEQQLEWSGAGVEGASRFLRRLWGFGQSQAALLRQADAAIDTSSAAAKALRLEIHGVLKQANYDYQRVQYNTVVSAAMKMLNAIESDKGAAGAGAVRECYGILLRVLYPVVPHVTHGLWDALGYAAQMGDLLDAPWPEVDEAALVQDEIELVLQVAGKVRGAVRVAKDASREAIEQAALAHEMTAKFGEGKPVKKVIVVPGRLVNVVV</sequence>
<evidence type="ECO:0000259" key="12">
    <source>
        <dbReference type="Pfam" id="PF00133"/>
    </source>
</evidence>
<dbReference type="EMBL" id="UGSG01000001">
    <property type="protein sequence ID" value="SUA77829.1"/>
    <property type="molecule type" value="Genomic_DNA"/>
</dbReference>
<dbReference type="GO" id="GO:0005829">
    <property type="term" value="C:cytosol"/>
    <property type="evidence" value="ECO:0007669"/>
    <property type="project" value="TreeGrafter"/>
</dbReference>
<reference evidence="16 17" key="1">
    <citation type="submission" date="2018-06" db="EMBL/GenBank/DDBJ databases">
        <authorList>
            <consortium name="Pathogen Informatics"/>
            <person name="Doyle S."/>
        </authorList>
    </citation>
    <scope>NUCLEOTIDE SEQUENCE [LARGE SCALE GENOMIC DNA]</scope>
    <source>
        <strain evidence="16 17">NCTC13160</strain>
    </source>
</reference>
<dbReference type="FunFam" id="2.20.28.290:FF:000001">
    <property type="entry name" value="Leucine--tRNA ligase"/>
    <property type="match status" value="1"/>
</dbReference>